<accession>A0A562E269</accession>
<evidence type="ECO:0000313" key="2">
    <source>
        <dbReference type="Proteomes" id="UP000321583"/>
    </source>
</evidence>
<sequence length="55" mass="6144">MYDTYLTDSSGYDSRDTFRRLSDRVPLTGVSEAIRSIVMKTAATPEEIAAAQRMV</sequence>
<protein>
    <submittedName>
        <fullName evidence="1">Uncharacterized protein</fullName>
    </submittedName>
</protein>
<keyword evidence="2" id="KW-1185">Reference proteome</keyword>
<gene>
    <name evidence="1" type="ORF">L613_001500000040</name>
</gene>
<dbReference type="Proteomes" id="UP000321583">
    <property type="component" value="Unassembled WGS sequence"/>
</dbReference>
<organism evidence="1 2">
    <name type="scientific">Pseudoxanthomonas taiwanensis J19</name>
    <dbReference type="NCBI Taxonomy" id="935569"/>
    <lineage>
        <taxon>Bacteria</taxon>
        <taxon>Pseudomonadati</taxon>
        <taxon>Pseudomonadota</taxon>
        <taxon>Gammaproteobacteria</taxon>
        <taxon>Lysobacterales</taxon>
        <taxon>Lysobacteraceae</taxon>
        <taxon>Pseudoxanthomonas</taxon>
    </lineage>
</organism>
<reference evidence="1 2" key="1">
    <citation type="submission" date="2019-07" db="EMBL/GenBank/DDBJ databases">
        <title>Genome sequencing of lignin-degrading bacterial isolates.</title>
        <authorList>
            <person name="Gladden J."/>
        </authorList>
    </citation>
    <scope>NUCLEOTIDE SEQUENCE [LARGE SCALE GENOMIC DNA]</scope>
    <source>
        <strain evidence="1 2">J19</strain>
    </source>
</reference>
<proteinExistence type="predicted"/>
<name>A0A562E269_9GAMM</name>
<dbReference type="AlphaFoldDB" id="A0A562E269"/>
<evidence type="ECO:0000313" key="1">
    <source>
        <dbReference type="EMBL" id="TWH15887.1"/>
    </source>
</evidence>
<dbReference type="EMBL" id="VLJS01000042">
    <property type="protein sequence ID" value="TWH15887.1"/>
    <property type="molecule type" value="Genomic_DNA"/>
</dbReference>
<comment type="caution">
    <text evidence="1">The sequence shown here is derived from an EMBL/GenBank/DDBJ whole genome shotgun (WGS) entry which is preliminary data.</text>
</comment>